<keyword evidence="8" id="KW-1185">Reference proteome</keyword>
<name>A0ABR7D0Y9_9BACT</name>
<evidence type="ECO:0000256" key="5">
    <source>
        <dbReference type="ARBA" id="ARBA00037974"/>
    </source>
</evidence>
<feature type="domain" description="Aminotransferase class I/classII large" evidence="6">
    <location>
        <begin position="42"/>
        <end position="382"/>
    </location>
</feature>
<dbReference type="RefSeq" id="WP_186976077.1">
    <property type="nucleotide sequence ID" value="NZ_JACOOH010000004.1"/>
</dbReference>
<protein>
    <recommendedName>
        <fullName evidence="2">cysteine-S-conjugate beta-lyase</fullName>
        <ecNumber evidence="2">4.4.1.13</ecNumber>
    </recommendedName>
</protein>
<comment type="cofactor">
    <cofactor evidence="1">
        <name>pyridoxal 5'-phosphate</name>
        <dbReference type="ChEBI" id="CHEBI:597326"/>
    </cofactor>
</comment>
<dbReference type="CDD" id="cd00609">
    <property type="entry name" value="AAT_like"/>
    <property type="match status" value="1"/>
</dbReference>
<evidence type="ECO:0000256" key="1">
    <source>
        <dbReference type="ARBA" id="ARBA00001933"/>
    </source>
</evidence>
<organism evidence="7 8">
    <name type="scientific">Butyricimonas hominis</name>
    <dbReference type="NCBI Taxonomy" id="2763032"/>
    <lineage>
        <taxon>Bacteria</taxon>
        <taxon>Pseudomonadati</taxon>
        <taxon>Bacteroidota</taxon>
        <taxon>Bacteroidia</taxon>
        <taxon>Bacteroidales</taxon>
        <taxon>Odoribacteraceae</taxon>
        <taxon>Butyricimonas</taxon>
    </lineage>
</organism>
<evidence type="ECO:0000313" key="7">
    <source>
        <dbReference type="EMBL" id="MBC5621603.1"/>
    </source>
</evidence>
<keyword evidence="7" id="KW-0808">Transferase</keyword>
<evidence type="ECO:0000256" key="2">
    <source>
        <dbReference type="ARBA" id="ARBA00012224"/>
    </source>
</evidence>
<evidence type="ECO:0000313" key="8">
    <source>
        <dbReference type="Proteomes" id="UP000646484"/>
    </source>
</evidence>
<dbReference type="InterPro" id="IPR004839">
    <property type="entry name" value="Aminotransferase_I/II_large"/>
</dbReference>
<dbReference type="InterPro" id="IPR015421">
    <property type="entry name" value="PyrdxlP-dep_Trfase_major"/>
</dbReference>
<dbReference type="InterPro" id="IPR015424">
    <property type="entry name" value="PyrdxlP-dep_Trfase"/>
</dbReference>
<dbReference type="PANTHER" id="PTHR43525">
    <property type="entry name" value="PROTEIN MALY"/>
    <property type="match status" value="1"/>
</dbReference>
<dbReference type="PANTHER" id="PTHR43525:SF1">
    <property type="entry name" value="PROTEIN MALY"/>
    <property type="match status" value="1"/>
</dbReference>
<keyword evidence="7" id="KW-0032">Aminotransferase</keyword>
<evidence type="ECO:0000256" key="4">
    <source>
        <dbReference type="ARBA" id="ARBA00023239"/>
    </source>
</evidence>
<sequence length="390" mass="44517">MYNFDQIIDRRNTACAKYDNLANVFGVTDILPMWVADMDFQAAPEILEAVRQCCEKGVFGYTFRTDEAKQAFIDWTARRHGWQVKQEWILSSPGIVTALSLAVRVYTGKGDKVLIFTPVYPPFHAVVKDNQRELVCSTLKVEDGHYRIDWEDFERKLQEGVKLLIISNSHNPVGRVWTKDELTRVGNLCLQHGVTILSDEIHADLALFGHKHTVMAALSPEIADITVTMMAPSKTFNIAGMMNSVIVISSPELRRRFEKEILCLHLDLGNIFGHITLEAAYKHGDAWLDEMLRYLEKNITYTDQFLQRELPRVKMLPPEGSFLLWLDFRDTGLTHEQVREKLLKEAKIGLNSGTDFGEEGRGFFRMNIGCPLATVKEGLERIKKTFIPLL</sequence>
<dbReference type="Gene3D" id="3.90.1150.10">
    <property type="entry name" value="Aspartate Aminotransferase, domain 1"/>
    <property type="match status" value="1"/>
</dbReference>
<dbReference type="EMBL" id="JACOOH010000004">
    <property type="protein sequence ID" value="MBC5621603.1"/>
    <property type="molecule type" value="Genomic_DNA"/>
</dbReference>
<dbReference type="NCBIfam" id="TIGR04350">
    <property type="entry name" value="C_S_lyase_PatB"/>
    <property type="match status" value="1"/>
</dbReference>
<proteinExistence type="inferred from homology"/>
<dbReference type="EC" id="4.4.1.13" evidence="2"/>
<dbReference type="SUPFAM" id="SSF53383">
    <property type="entry name" value="PLP-dependent transferases"/>
    <property type="match status" value="1"/>
</dbReference>
<reference evidence="7 8" key="1">
    <citation type="submission" date="2020-08" db="EMBL/GenBank/DDBJ databases">
        <title>Genome public.</title>
        <authorList>
            <person name="Liu C."/>
            <person name="Sun Q."/>
        </authorList>
    </citation>
    <scope>NUCLEOTIDE SEQUENCE [LARGE SCALE GENOMIC DNA]</scope>
    <source>
        <strain evidence="7 8">NSJ-56</strain>
    </source>
</reference>
<comment type="caution">
    <text evidence="7">The sequence shown here is derived from an EMBL/GenBank/DDBJ whole genome shotgun (WGS) entry which is preliminary data.</text>
</comment>
<dbReference type="Pfam" id="PF00155">
    <property type="entry name" value="Aminotran_1_2"/>
    <property type="match status" value="1"/>
</dbReference>
<dbReference type="Proteomes" id="UP000646484">
    <property type="component" value="Unassembled WGS sequence"/>
</dbReference>
<dbReference type="Gene3D" id="3.40.640.10">
    <property type="entry name" value="Type I PLP-dependent aspartate aminotransferase-like (Major domain)"/>
    <property type="match status" value="1"/>
</dbReference>
<dbReference type="GO" id="GO:0008483">
    <property type="term" value="F:transaminase activity"/>
    <property type="evidence" value="ECO:0007669"/>
    <property type="project" value="UniProtKB-KW"/>
</dbReference>
<dbReference type="InterPro" id="IPR015422">
    <property type="entry name" value="PyrdxlP-dep_Trfase_small"/>
</dbReference>
<gene>
    <name evidence="7" type="ORF">H8S64_10880</name>
</gene>
<keyword evidence="3" id="KW-0663">Pyridoxal phosphate</keyword>
<dbReference type="InterPro" id="IPR051798">
    <property type="entry name" value="Class-II_PLP-Dep_Aminotrans"/>
</dbReference>
<comment type="similarity">
    <text evidence="5">Belongs to the class-II pyridoxal-phosphate-dependent aminotransferase family. MalY/PatB cystathionine beta-lyase subfamily.</text>
</comment>
<accession>A0ABR7D0Y9</accession>
<evidence type="ECO:0000256" key="3">
    <source>
        <dbReference type="ARBA" id="ARBA00022898"/>
    </source>
</evidence>
<evidence type="ECO:0000259" key="6">
    <source>
        <dbReference type="Pfam" id="PF00155"/>
    </source>
</evidence>
<keyword evidence="4" id="KW-0456">Lyase</keyword>
<dbReference type="InterPro" id="IPR027619">
    <property type="entry name" value="C-S_lyase_PatB-like"/>
</dbReference>